<dbReference type="EMBL" id="JACRSQ010000030">
    <property type="protein sequence ID" value="MBC8544775.1"/>
    <property type="molecule type" value="Genomic_DNA"/>
</dbReference>
<evidence type="ECO:0000313" key="3">
    <source>
        <dbReference type="EMBL" id="MBC8544775.1"/>
    </source>
</evidence>
<dbReference type="PROSITE" id="PS51257">
    <property type="entry name" value="PROKAR_LIPOPROTEIN"/>
    <property type="match status" value="1"/>
</dbReference>
<dbReference type="Proteomes" id="UP000657006">
    <property type="component" value="Unassembled WGS sequence"/>
</dbReference>
<evidence type="ECO:0000256" key="2">
    <source>
        <dbReference type="SAM" id="SignalP"/>
    </source>
</evidence>
<protein>
    <submittedName>
        <fullName evidence="3">Uncharacterized protein</fullName>
    </submittedName>
</protein>
<keyword evidence="4" id="KW-1185">Reference proteome</keyword>
<dbReference type="AlphaFoldDB" id="A0A926I2X8"/>
<dbReference type="Gene3D" id="3.40.190.10">
    <property type="entry name" value="Periplasmic binding protein-like II"/>
    <property type="match status" value="2"/>
</dbReference>
<evidence type="ECO:0000313" key="4">
    <source>
        <dbReference type="Proteomes" id="UP000657006"/>
    </source>
</evidence>
<sequence length="548" mass="61358">MKKSLKIMAGSLAVLMLAATGCAQTGGESSSSSDSSQESQNSVVQSDGYAYEATNDPVTLSIYVDDPGSLWESWGSDPVSQRITELTGISFECIAPVTDDDTKLTLLISSNELPDIVTAGCSSTAWESMVSNGMLADLEKLSEEYAPKLRSELVDDEIWEYCHGDDGTVRYLLGHHNTEESLQWLKDNDYLIATNQPVILMRQDYYEEIGEPEIKSAEEFMAACETIKANHPDTIPFYTGGLTTKGPSYLRYFFGTGIYYVDEDGTVSQSYRNPKYVDMYVWVNEMVNKGLMTEDSFVDGSSEKDSKSLAGAVASYAWTVGETGKVPADNADTYYYPMEPWDTYEQVRTNSGYIQFAISEKSTNKDAAMRWLEFGNTELGAQTMCWGVEGEESDGWSGDVVNGPHFYFDENGKATYYQGFQEARNADWSGVEKKSGLGYYYSYVLTNVIYGTEAEVIKSDLMTQMNEWYSDKVTYNNGFIFNIPAGSDEYIAYQTISSLIEEYNVKWAFAKDEAEVRSLYEEFIQKVEAADEAKLNEWYTKTYADNIG</sequence>
<comment type="caution">
    <text evidence="3">The sequence shown here is derived from an EMBL/GenBank/DDBJ whole genome shotgun (WGS) entry which is preliminary data.</text>
</comment>
<feature type="compositionally biased region" description="Low complexity" evidence="1">
    <location>
        <begin position="28"/>
        <end position="45"/>
    </location>
</feature>
<feature type="signal peptide" evidence="2">
    <location>
        <begin position="1"/>
        <end position="23"/>
    </location>
</feature>
<evidence type="ECO:0000256" key="1">
    <source>
        <dbReference type="SAM" id="MobiDB-lite"/>
    </source>
</evidence>
<name>A0A926I2X8_9FIRM</name>
<feature type="chain" id="PRO_5037785107" evidence="2">
    <location>
        <begin position="24"/>
        <end position="548"/>
    </location>
</feature>
<dbReference type="RefSeq" id="WP_177720057.1">
    <property type="nucleotide sequence ID" value="NZ_JACRSQ010000030.1"/>
</dbReference>
<reference evidence="3" key="1">
    <citation type="submission" date="2020-08" db="EMBL/GenBank/DDBJ databases">
        <title>Genome public.</title>
        <authorList>
            <person name="Liu C."/>
            <person name="Sun Q."/>
        </authorList>
    </citation>
    <scope>NUCLEOTIDE SEQUENCE</scope>
    <source>
        <strain evidence="3">NSJ-32</strain>
    </source>
</reference>
<gene>
    <name evidence="3" type="ORF">H8730_14595</name>
</gene>
<organism evidence="3 4">
    <name type="scientific">Bianquea renquensis</name>
    <dbReference type="NCBI Taxonomy" id="2763661"/>
    <lineage>
        <taxon>Bacteria</taxon>
        <taxon>Bacillati</taxon>
        <taxon>Bacillota</taxon>
        <taxon>Clostridia</taxon>
        <taxon>Eubacteriales</taxon>
        <taxon>Bianqueaceae</taxon>
        <taxon>Bianquea</taxon>
    </lineage>
</organism>
<accession>A0A926I2X8</accession>
<feature type="region of interest" description="Disordered" evidence="1">
    <location>
        <begin position="26"/>
        <end position="45"/>
    </location>
</feature>
<dbReference type="SUPFAM" id="SSF53850">
    <property type="entry name" value="Periplasmic binding protein-like II"/>
    <property type="match status" value="1"/>
</dbReference>
<keyword evidence="2" id="KW-0732">Signal</keyword>
<proteinExistence type="predicted"/>